<evidence type="ECO:0000313" key="2">
    <source>
        <dbReference type="EMBL" id="KAK9509410.1"/>
    </source>
</evidence>
<sequence length="64" mass="6793">MKATALLLIVALVSFSGISSVDSKCLPRGASCNRVSPILSRCCYPLQCSWNSATCKPPTYIVNG</sequence>
<keyword evidence="3" id="KW-1185">Reference proteome</keyword>
<organism evidence="2 3">
    <name type="scientific">Rhynocoris fuscipes</name>
    <dbReference type="NCBI Taxonomy" id="488301"/>
    <lineage>
        <taxon>Eukaryota</taxon>
        <taxon>Metazoa</taxon>
        <taxon>Ecdysozoa</taxon>
        <taxon>Arthropoda</taxon>
        <taxon>Hexapoda</taxon>
        <taxon>Insecta</taxon>
        <taxon>Pterygota</taxon>
        <taxon>Neoptera</taxon>
        <taxon>Paraneoptera</taxon>
        <taxon>Hemiptera</taxon>
        <taxon>Heteroptera</taxon>
        <taxon>Panheteroptera</taxon>
        <taxon>Cimicomorpha</taxon>
        <taxon>Reduviidae</taxon>
        <taxon>Harpactorinae</taxon>
        <taxon>Harpactorini</taxon>
        <taxon>Rhynocoris</taxon>
    </lineage>
</organism>
<accession>A0AAW1DI97</accession>
<protein>
    <submittedName>
        <fullName evidence="2">Uncharacterized protein</fullName>
    </submittedName>
</protein>
<proteinExistence type="predicted"/>
<dbReference type="AlphaFoldDB" id="A0AAW1DI97"/>
<comment type="caution">
    <text evidence="2">The sequence shown here is derived from an EMBL/GenBank/DDBJ whole genome shotgun (WGS) entry which is preliminary data.</text>
</comment>
<dbReference type="EMBL" id="JAPXFL010000003">
    <property type="protein sequence ID" value="KAK9509410.1"/>
    <property type="molecule type" value="Genomic_DNA"/>
</dbReference>
<dbReference type="Proteomes" id="UP001461498">
    <property type="component" value="Unassembled WGS sequence"/>
</dbReference>
<gene>
    <name evidence="2" type="ORF">O3M35_006737</name>
</gene>
<evidence type="ECO:0000313" key="3">
    <source>
        <dbReference type="Proteomes" id="UP001461498"/>
    </source>
</evidence>
<reference evidence="2 3" key="1">
    <citation type="submission" date="2022-12" db="EMBL/GenBank/DDBJ databases">
        <title>Chromosome-level genome assembly of true bugs.</title>
        <authorList>
            <person name="Ma L."/>
            <person name="Li H."/>
        </authorList>
    </citation>
    <scope>NUCLEOTIDE SEQUENCE [LARGE SCALE GENOMIC DNA]</scope>
    <source>
        <strain evidence="2">Lab_2022b</strain>
    </source>
</reference>
<keyword evidence="1" id="KW-0732">Signal</keyword>
<evidence type="ECO:0000256" key="1">
    <source>
        <dbReference type="SAM" id="SignalP"/>
    </source>
</evidence>
<feature type="signal peptide" evidence="1">
    <location>
        <begin position="1"/>
        <end position="23"/>
    </location>
</feature>
<feature type="chain" id="PRO_5043777288" evidence="1">
    <location>
        <begin position="24"/>
        <end position="64"/>
    </location>
</feature>
<name>A0AAW1DI97_9HEMI</name>